<dbReference type="OrthoDB" id="2565307at2759"/>
<evidence type="ECO:0000313" key="3">
    <source>
        <dbReference type="Proteomes" id="UP000322225"/>
    </source>
</evidence>
<dbReference type="RefSeq" id="XP_031864247.1">
    <property type="nucleotide sequence ID" value="XM_032001357.1"/>
</dbReference>
<dbReference type="EMBL" id="CP144055">
    <property type="protein sequence ID" value="WWD18519.1"/>
    <property type="molecule type" value="Genomic_DNA"/>
</dbReference>
<evidence type="ECO:0000313" key="2">
    <source>
        <dbReference type="EMBL" id="WWD18519.1"/>
    </source>
</evidence>
<dbReference type="GeneID" id="43585461"/>
<feature type="region of interest" description="Disordered" evidence="1">
    <location>
        <begin position="1"/>
        <end position="401"/>
    </location>
</feature>
<feature type="compositionally biased region" description="Polar residues" evidence="1">
    <location>
        <begin position="81"/>
        <end position="92"/>
    </location>
</feature>
<feature type="compositionally biased region" description="Low complexity" evidence="1">
    <location>
        <begin position="468"/>
        <end position="495"/>
    </location>
</feature>
<feature type="compositionally biased region" description="Basic and acidic residues" evidence="1">
    <location>
        <begin position="433"/>
        <end position="442"/>
    </location>
</feature>
<evidence type="ECO:0000256" key="1">
    <source>
        <dbReference type="SAM" id="MobiDB-lite"/>
    </source>
</evidence>
<accession>A0A5M6CDW0</accession>
<gene>
    <name evidence="2" type="ORF">CI109_102972</name>
</gene>
<feature type="compositionally biased region" description="Low complexity" evidence="1">
    <location>
        <begin position="189"/>
        <end position="214"/>
    </location>
</feature>
<feature type="compositionally biased region" description="Low complexity" evidence="1">
    <location>
        <begin position="259"/>
        <end position="286"/>
    </location>
</feature>
<feature type="compositionally biased region" description="Polar residues" evidence="1">
    <location>
        <begin position="346"/>
        <end position="357"/>
    </location>
</feature>
<reference evidence="2" key="2">
    <citation type="submission" date="2024-01" db="EMBL/GenBank/DDBJ databases">
        <title>Comparative genomics of Cryptococcus and Kwoniella reveals pathogenesis evolution and contrasting modes of karyotype evolution via chromosome fusion or intercentromeric recombination.</title>
        <authorList>
            <person name="Coelho M.A."/>
            <person name="David-Palma M."/>
            <person name="Shea T."/>
            <person name="Bowers K."/>
            <person name="McGinley-Smith S."/>
            <person name="Mohammad A.W."/>
            <person name="Gnirke A."/>
            <person name="Yurkov A.M."/>
            <person name="Nowrousian M."/>
            <person name="Sun S."/>
            <person name="Cuomo C.A."/>
            <person name="Heitman J."/>
        </authorList>
    </citation>
    <scope>NUCLEOTIDE SEQUENCE</scope>
    <source>
        <strain evidence="2">CBS 12478</strain>
    </source>
</reference>
<dbReference type="Proteomes" id="UP000322225">
    <property type="component" value="Chromosome 5"/>
</dbReference>
<feature type="region of interest" description="Disordered" evidence="1">
    <location>
        <begin position="1183"/>
        <end position="1221"/>
    </location>
</feature>
<feature type="compositionally biased region" description="Low complexity" evidence="1">
    <location>
        <begin position="305"/>
        <end position="314"/>
    </location>
</feature>
<feature type="compositionally biased region" description="Polar residues" evidence="1">
    <location>
        <begin position="1"/>
        <end position="19"/>
    </location>
</feature>
<feature type="region of interest" description="Disordered" evidence="1">
    <location>
        <begin position="433"/>
        <end position="509"/>
    </location>
</feature>
<dbReference type="AlphaFoldDB" id="A0A5M6CDW0"/>
<protein>
    <submittedName>
        <fullName evidence="2">Uncharacterized protein</fullName>
    </submittedName>
</protein>
<keyword evidence="3" id="KW-1185">Reference proteome</keyword>
<proteinExistence type="predicted"/>
<feature type="compositionally biased region" description="Basic and acidic residues" evidence="1">
    <location>
        <begin position="982"/>
        <end position="993"/>
    </location>
</feature>
<feature type="compositionally biased region" description="Polar residues" evidence="1">
    <location>
        <begin position="157"/>
        <end position="173"/>
    </location>
</feature>
<feature type="compositionally biased region" description="Polar residues" evidence="1">
    <location>
        <begin position="458"/>
        <end position="467"/>
    </location>
</feature>
<feature type="compositionally biased region" description="Polar residues" evidence="1">
    <location>
        <begin position="244"/>
        <end position="258"/>
    </location>
</feature>
<sequence>MSSPPSIATSEKNPFNTSIRRIGDVREGGGVKEEPSESPEPIEMNENDRVAGTAKQESDDDDDDFELISFVVKRKDENDEMNGTSSTSTVTHQYDKDSALLISRSSVSRSSVGHRLKNDSTASAGVSGESNRSLSHRRINSSSSSSTVTNRKARKQAGTSTEPSFPSAGSSTKLPLHYLLSSITSNGTPVPSRSSNLSSSSPRPSSANQPSSRPLANRLDSPSARRRSLIPPPIRRPSPSNSSQGSGTILTQSNPRSFSLSPLPGPSSSSSASPSSPKSSKTATPGPSHPQTPRPASSHPRPGPSRSASTASSSHIPYQPSQLSQTSHPHRSDAPTPSPRHPAFRTRSQSQESQTPSPVYPNAVVLPSRATSPHKRKGDHVSPRNNKRPRISGGTTVAPAARMVPGEIVDLTMLDDEDVDEMDIGEADRSLEVKVERLDESPIRTTTQRKPSPERTLLANQSPNSQDSSETTSGPPGSSRIAIDSTATSSTTTTRPANHVHPDLTGDLDTPLLEVEPHLRHRIKAPSNVFSRKSKLVELRAETCTRTFISFTSNRPDPKKLRTPLLYRNVRGSITGMVASRYPKLPQSVSYQRRAERSSEREAELATLVEDFRKGKRTWPDAINHRRSGFESFFAKWEGERQEYFRTAQYLVFELDELVFPSTSNVAAREAWKARNGLVPNRATVTVYHGAREIVHKVTLHINNFVFEKPETQVQFPKGQRVQIPVSGGISQSTPDALSPALNSSNPTVSTLLVPTPYRIELPVLRGPVKAYRFEVSFAVGDTQCHDLLALAEIWVEPPSQLLPMNFPLIFTVLKHPNIELELKPKPYWATRVPSYFAPLPTKTSTSTIKGSEATITYYHPPVALEPTQISEVTGWRCPICPEELGNVGYKEALECHFAVFHKGEFKATIFDDGKVIDRPNHFTIKLRSDRPEPESNRSDQNVHFARLILDDVVPPTPPQQAADNIMPDVELDADDFPAPTRIEDERDDHRPATPDVSLQHNPESILSPGPEMTIDPLYTVVLPMLTTQIPNHDELGLAGPFMGKRENDLTEWSSRIVPGTLVDLLPELDKIWDGGKYRHNLRGPEEDHILRLHYISYERRFLALCWGRWVDQVGPIPAINRDGYIKTFLDKYGPIMARAKLSTEVRDYFFRLMHNRYIDFNVFVGGCRLWNEISKQYRDEDVGGLRVGEPSGVEMSEEAKKAEEENGDIIDPVNSLPSPS</sequence>
<feature type="compositionally biased region" description="Polar residues" evidence="1">
    <location>
        <begin position="315"/>
        <end position="327"/>
    </location>
</feature>
<organism evidence="2 3">
    <name type="scientific">Kwoniella shandongensis</name>
    <dbReference type="NCBI Taxonomy" id="1734106"/>
    <lineage>
        <taxon>Eukaryota</taxon>
        <taxon>Fungi</taxon>
        <taxon>Dikarya</taxon>
        <taxon>Basidiomycota</taxon>
        <taxon>Agaricomycotina</taxon>
        <taxon>Tremellomycetes</taxon>
        <taxon>Tremellales</taxon>
        <taxon>Cryptococcaceae</taxon>
        <taxon>Kwoniella</taxon>
    </lineage>
</organism>
<feature type="compositionally biased region" description="Basic and acidic residues" evidence="1">
    <location>
        <begin position="21"/>
        <end position="35"/>
    </location>
</feature>
<reference evidence="2" key="1">
    <citation type="submission" date="2017-08" db="EMBL/GenBank/DDBJ databases">
        <authorList>
            <person name="Cuomo C."/>
            <person name="Billmyre B."/>
            <person name="Heitman J."/>
        </authorList>
    </citation>
    <scope>NUCLEOTIDE SEQUENCE</scope>
    <source>
        <strain evidence="2">CBS 12478</strain>
    </source>
</reference>
<feature type="region of interest" description="Disordered" evidence="1">
    <location>
        <begin position="979"/>
        <end position="1010"/>
    </location>
</feature>
<dbReference type="KEGG" id="ksn:43585461"/>
<name>A0A5M6CDW0_9TREE</name>